<dbReference type="OrthoDB" id="7596688at2"/>
<keyword evidence="3" id="KW-1185">Reference proteome</keyword>
<proteinExistence type="predicted"/>
<dbReference type="STRING" id="96773.Tchl_0063"/>
<dbReference type="RefSeq" id="WP_075146643.1">
    <property type="nucleotide sequence ID" value="NZ_CP018839.1"/>
</dbReference>
<accession>A0A1H5V8M5</accession>
<gene>
    <name evidence="2" type="ORF">Tchl_0063</name>
</gene>
<dbReference type="EMBL" id="CP018839">
    <property type="protein sequence ID" value="APR02939.1"/>
    <property type="molecule type" value="Genomic_DNA"/>
</dbReference>
<feature type="region of interest" description="Disordered" evidence="1">
    <location>
        <begin position="55"/>
        <end position="102"/>
    </location>
</feature>
<reference evidence="2 3" key="1">
    <citation type="submission" date="2016-12" db="EMBL/GenBank/DDBJ databases">
        <title>Complete genome sequence of Thauera chlorobenzoica, a Betaproteobacterium degrading haloaromatics anaerobically to CO2 and halides.</title>
        <authorList>
            <person name="Goris T."/>
            <person name="Mergelsberg M."/>
            <person name="Boll M."/>
        </authorList>
    </citation>
    <scope>NUCLEOTIDE SEQUENCE [LARGE SCALE GENOMIC DNA]</scope>
    <source>
        <strain evidence="2 3">3CB1</strain>
    </source>
</reference>
<dbReference type="KEGG" id="tcl:Tchl_0063"/>
<evidence type="ECO:0000313" key="2">
    <source>
        <dbReference type="EMBL" id="APR02939.1"/>
    </source>
</evidence>
<dbReference type="Proteomes" id="UP000185739">
    <property type="component" value="Chromosome"/>
</dbReference>
<dbReference type="AlphaFoldDB" id="A0A1H5V8M5"/>
<name>A0A1H5V8M5_9RHOO</name>
<evidence type="ECO:0000256" key="1">
    <source>
        <dbReference type="SAM" id="MobiDB-lite"/>
    </source>
</evidence>
<organism evidence="2 3">
    <name type="scientific">Thauera chlorobenzoica</name>
    <dbReference type="NCBI Taxonomy" id="96773"/>
    <lineage>
        <taxon>Bacteria</taxon>
        <taxon>Pseudomonadati</taxon>
        <taxon>Pseudomonadota</taxon>
        <taxon>Betaproteobacteria</taxon>
        <taxon>Rhodocyclales</taxon>
        <taxon>Zoogloeaceae</taxon>
        <taxon>Thauera</taxon>
    </lineage>
</organism>
<protein>
    <submittedName>
        <fullName evidence="2">Uncharacterized protein</fullName>
    </submittedName>
</protein>
<sequence length="134" mass="14595">MTFLLATPIFTKKIARALARVLIGLLMLSHALFAFSSATSLSHAPLRATTHSHAGATTDQYDHGHSHDDFEDEGGPHQHGHNAADHSHDKPNVPPTHAIGVPPLSNQWIAEERRPAYPAPCATLERPPKRLLIV</sequence>
<feature type="compositionally biased region" description="Basic and acidic residues" evidence="1">
    <location>
        <begin position="82"/>
        <end position="91"/>
    </location>
</feature>
<evidence type="ECO:0000313" key="3">
    <source>
        <dbReference type="Proteomes" id="UP000185739"/>
    </source>
</evidence>